<evidence type="ECO:0000256" key="1">
    <source>
        <dbReference type="SAM" id="Phobius"/>
    </source>
</evidence>
<proteinExistence type="predicted"/>
<evidence type="ECO:0000313" key="2">
    <source>
        <dbReference type="EMBL" id="QFX76643.1"/>
    </source>
</evidence>
<keyword evidence="1" id="KW-1133">Transmembrane helix</keyword>
<sequence length="112" mass="12023">MLSFGCSLSHLRDPDHTVPKGLLAFLAVGALVLVTKGVLFTFLIFGVISAGFFIRDIAVWCSKSQTGAAVTRNRDDELFGDKGQIFTVEELYDISGGPGPAHSEYGLAKDDD</sequence>
<feature type="transmembrane region" description="Helical" evidence="1">
    <location>
        <begin position="22"/>
        <end position="54"/>
    </location>
</feature>
<keyword evidence="1" id="KW-0812">Transmembrane</keyword>
<geneLocation type="plasmid" evidence="2">
    <name>p716811-VIM</name>
</geneLocation>
<keyword evidence="2" id="KW-0614">Plasmid</keyword>
<keyword evidence="1" id="KW-0472">Membrane</keyword>
<accession>A0A6B7Q3E3</accession>
<reference evidence="2" key="1">
    <citation type="submission" date="2019-08" db="EMBL/GenBank/DDBJ databases">
        <authorList>
            <person name="Zhou D."/>
            <person name="Chen F."/>
        </authorList>
    </citation>
    <scope>NUCLEOTIDE SEQUENCE</scope>
    <source>
        <strain evidence="2">150716811</strain>
        <plasmid evidence="2">p716811-VIM</plasmid>
    </source>
</reference>
<dbReference type="AlphaFoldDB" id="A0A6B7Q3E3"/>
<protein>
    <submittedName>
        <fullName evidence="2">Uncharacterized protein</fullName>
    </submittedName>
</protein>
<name>A0A6B7Q3E3_PSEPU</name>
<dbReference type="EMBL" id="MN310372">
    <property type="protein sequence ID" value="QFX76643.1"/>
    <property type="molecule type" value="Genomic_DNA"/>
</dbReference>
<organism evidence="2">
    <name type="scientific">Pseudomonas putida</name>
    <name type="common">Arthrobacter siderocapsulatus</name>
    <dbReference type="NCBI Taxonomy" id="303"/>
    <lineage>
        <taxon>Bacteria</taxon>
        <taxon>Pseudomonadati</taxon>
        <taxon>Pseudomonadota</taxon>
        <taxon>Gammaproteobacteria</taxon>
        <taxon>Pseudomonadales</taxon>
        <taxon>Pseudomonadaceae</taxon>
        <taxon>Pseudomonas</taxon>
    </lineage>
</organism>